<proteinExistence type="inferred from homology"/>
<dbReference type="PANTHER" id="PTHR22050:SF2">
    <property type="entry name" value="TRANSMEMBRANE PROTEIN 131-LIKE"/>
    <property type="match status" value="1"/>
</dbReference>
<sequence>MAGLLYPLRASECSTATTVNILLGVFHVLLPCFRQGGGQVIEPVPSMVELWQAEEAELMLHSQTDSDQNPGENPQEQNFARPSGRALHLQPSVLDFGTQSLGLPKVQTFCAFNPCRDRDVEVNSVFTSGRHFHVSPIQSRVIRARGKASFTVVFLPDNEGNFESSIFINTSSHGILSYQVFGVGIPAAGSDDSKNALQNTDVIFPHIANIHLSQSQSEAINSSVWQVRLKCSVPFKKHQQGKNCLPSGHSLLLQIYFAVRLDGGQHDLETLRNYVLENIFMIFVRSSHNGNIDDPTIGVYVLNSGSGLVHMQDVHHFLGDTLTVNFEPVMLLSASINFTRAATISCSAIACDLENAFTDDNKWNVPEAAAAPYPCISHNVTDRYLGLDLSNISFYMQPLQDPIGLWSIWLENNFNFHISLSEVSVAQGKEDLLKILNFTRLLALPPGCWKVFTFKIQAKDAPLNYLTYILVGTSLGTTFKIPVHVQSAFSKLGNMQDKIHAQCGEHPLIRILDAGGALRWQQSLSLSMSAWGIDYELGTEIYEKYQKMHDGENVGKENLEGSRSARQKSDGKKHFVSFLPQLITKPGVVVNFTATALSNNSRDWQYTTVYVSHNVKIMHVTLKNPTPFPVTVQLLPLSHYPNPQAALSMLSKWYGVKEQAFDVTTAEFRLQKECSDMHEEPDECSTEVLELQLLPWESQRIGVIFTPLDYRKVTSLILIRNNLTILDMITVEGVGAREMLRMGGRLPGIGGSLRFKVPESTLMDCRQQLKESKQILSITKVFKVENIGSLPITIQSMKINGYSCQGFGFEVLDCHAFSLSQNSSREISIVFIPDFTSSWVIRELTLVSASNLEFRFTLNVTLPHHLLPLCADGVPGPSWENSFWKITVLCVSFSLLAVILIATQHAHCILIDFLKSRHRNCAISASPQISSQVDTITSESFRGSCKNYTDSFSSPDKGKGRGCLTVTAPQNRSQNASKRGPATYSHSQKKHKCSVYYSVKQKSSSSAASSIATLCDASEQQTSDMPSACPKDSDCNEIPNLTESRDMDNERHLSSPDSNLGKEESAKQDPHLQQRTVSESPLKEDPVLCMFPMETNLKTSESLSEPKLQPDFCDLPVPSKMSVSHLSKHLSHPQMESRTVSKKNEGNRQQTPPTSHREALESTKKQVTRDASNEKISRSTSREEKLCGRTDALVVKHEEPLRKKIPTDRRDGIFQNLNWNKNRSSARKNKKKNSIFPARGTEQNDLKHKWQEVERSDIRGPNRLKHWNSLPNGDLCKGEPKNGRFPLRGDTECYQILKKKPADKFSSDSSSDCSSSRGSVRASRGSWGSWSSASSSEGDKKNGLSTRHFIPSRESMAQSGYPAEAPIALNLSHSICNTSSDINAIPHYPEMLSPSYTSVPDTEKSKGRYSHEDIWSTQPTCLPNDVNYNVENTVACVLRDPTPVQNSFINWNSTCDGQFSGMYGPLELNDLAPYNEENMNYHSGFSCPEVQSPAFIDHQCQPTWNMSAPVPPAPPQDSPMPSTWEPASYSYLSSTRSLSPMSGLFGSIWAPRNDAFDGCCPISGSPPHSEHIGNQSVMCKQEYSPRFNPFHAYMNLDIWTATANRNAAFPISRDSGYCGNL</sequence>
<dbReference type="Proteomes" id="UP000186698">
    <property type="component" value="Chromosome 1L"/>
</dbReference>
<evidence type="ECO:0000259" key="12">
    <source>
        <dbReference type="Pfam" id="PF24501"/>
    </source>
</evidence>
<feature type="compositionally biased region" description="Basic and acidic residues" evidence="7">
    <location>
        <begin position="1155"/>
        <end position="1185"/>
    </location>
</feature>
<feature type="region of interest" description="Disordered" evidence="7">
    <location>
        <begin position="1123"/>
        <end position="1185"/>
    </location>
</feature>
<reference evidence="14" key="1">
    <citation type="submission" date="2025-08" db="UniProtKB">
        <authorList>
            <consortium name="RefSeq"/>
        </authorList>
    </citation>
    <scope>IDENTIFICATION</scope>
    <source>
        <strain evidence="14">J_2021</strain>
        <tissue evidence="14">Erythrocytes</tissue>
    </source>
</reference>
<feature type="region of interest" description="Disordered" evidence="7">
    <location>
        <begin position="1303"/>
        <end position="1346"/>
    </location>
</feature>
<dbReference type="Pfam" id="PF24498">
    <property type="entry name" value="Ig_TMEM131L_3"/>
    <property type="match status" value="1"/>
</dbReference>
<comment type="similarity">
    <text evidence="2">Belongs to the TMEM131 family.</text>
</comment>
<evidence type="ECO:0000256" key="7">
    <source>
        <dbReference type="SAM" id="MobiDB-lite"/>
    </source>
</evidence>
<feature type="domain" description="Transmembrane protein 131-like N-terminal" evidence="8">
    <location>
        <begin position="87"/>
        <end position="170"/>
    </location>
</feature>
<feature type="compositionally biased region" description="Polar residues" evidence="7">
    <location>
        <begin position="967"/>
        <end position="977"/>
    </location>
</feature>
<dbReference type="Pfam" id="PF24501">
    <property type="entry name" value="Ig_TMEM131L_5"/>
    <property type="match status" value="1"/>
</dbReference>
<dbReference type="InterPro" id="IPR055436">
    <property type="entry name" value="Ig_TMEM131L_4"/>
</dbReference>
<dbReference type="GO" id="GO:0005886">
    <property type="term" value="C:plasma membrane"/>
    <property type="evidence" value="ECO:0000318"/>
    <property type="project" value="GO_Central"/>
</dbReference>
<evidence type="ECO:0000256" key="2">
    <source>
        <dbReference type="ARBA" id="ARBA00006682"/>
    </source>
</evidence>
<dbReference type="GeneID" id="108699328"/>
<evidence type="ECO:0000259" key="9">
    <source>
        <dbReference type="Pfam" id="PF19532"/>
    </source>
</evidence>
<feature type="region of interest" description="Disordered" evidence="7">
    <location>
        <begin position="951"/>
        <end position="987"/>
    </location>
</feature>
<evidence type="ECO:0000256" key="5">
    <source>
        <dbReference type="ARBA" id="ARBA00022989"/>
    </source>
</evidence>
<feature type="compositionally biased region" description="Basic and acidic residues" evidence="7">
    <location>
        <begin position="1043"/>
        <end position="1072"/>
    </location>
</feature>
<evidence type="ECO:0000256" key="4">
    <source>
        <dbReference type="ARBA" id="ARBA00022729"/>
    </source>
</evidence>
<dbReference type="RefSeq" id="XP_041445377.1">
    <property type="nucleotide sequence ID" value="XM_041589443.1"/>
</dbReference>
<gene>
    <name evidence="14" type="primary">tmem131l.L</name>
</gene>
<dbReference type="Pfam" id="PF24499">
    <property type="entry name" value="Ig_TMEM131L_4"/>
    <property type="match status" value="1"/>
</dbReference>
<dbReference type="InterPro" id="IPR013783">
    <property type="entry name" value="Ig-like_fold"/>
</dbReference>
<dbReference type="Gene3D" id="2.60.40.10">
    <property type="entry name" value="Immunoglobulins"/>
    <property type="match status" value="1"/>
</dbReference>
<dbReference type="InterPro" id="IPR045695">
    <property type="entry name" value="TMEM131-like_Ig_dom2"/>
</dbReference>
<dbReference type="Pfam" id="PF19532">
    <property type="entry name" value="Ig_TMEM131L_2nd"/>
    <property type="match status" value="1"/>
</dbReference>
<keyword evidence="6" id="KW-0472">Membrane</keyword>
<dbReference type="InterPro" id="IPR022113">
    <property type="entry name" value="TMEM131L_N"/>
</dbReference>
<keyword evidence="4" id="KW-0732">Signal</keyword>
<organism evidence="13 14">
    <name type="scientific">Xenopus laevis</name>
    <name type="common">African clawed frog</name>
    <dbReference type="NCBI Taxonomy" id="8355"/>
    <lineage>
        <taxon>Eukaryota</taxon>
        <taxon>Metazoa</taxon>
        <taxon>Chordata</taxon>
        <taxon>Craniata</taxon>
        <taxon>Vertebrata</taxon>
        <taxon>Euteleostomi</taxon>
        <taxon>Amphibia</taxon>
        <taxon>Batrachia</taxon>
        <taxon>Anura</taxon>
        <taxon>Pipoidea</taxon>
        <taxon>Pipidae</taxon>
        <taxon>Xenopodinae</taxon>
        <taxon>Xenopus</taxon>
        <taxon>Xenopus</taxon>
    </lineage>
</organism>
<dbReference type="CTD" id="108699328"/>
<evidence type="ECO:0000313" key="13">
    <source>
        <dbReference type="Proteomes" id="UP000186698"/>
    </source>
</evidence>
<name>A0A8J1MUF1_XENLA</name>
<feature type="region of interest" description="Disordered" evidence="7">
    <location>
        <begin position="1021"/>
        <end position="1083"/>
    </location>
</feature>
<dbReference type="OrthoDB" id="168404at2759"/>
<evidence type="ECO:0000259" key="11">
    <source>
        <dbReference type="Pfam" id="PF24499"/>
    </source>
</evidence>
<dbReference type="GO" id="GO:0090090">
    <property type="term" value="P:negative regulation of canonical Wnt signaling pathway"/>
    <property type="evidence" value="ECO:0000318"/>
    <property type="project" value="GO_Central"/>
</dbReference>
<keyword evidence="13" id="KW-1185">Reference proteome</keyword>
<keyword evidence="5" id="KW-1133">Transmembrane helix</keyword>
<evidence type="ECO:0000259" key="8">
    <source>
        <dbReference type="Pfam" id="PF12371"/>
    </source>
</evidence>
<dbReference type="InterPro" id="IPR055435">
    <property type="entry name" value="Ig_TMEM131L_3"/>
</dbReference>
<comment type="subcellular location">
    <subcellularLocation>
        <location evidence="1">Membrane</location>
        <topology evidence="1">Single-pass type I membrane protein</topology>
    </subcellularLocation>
</comment>
<evidence type="ECO:0000259" key="10">
    <source>
        <dbReference type="Pfam" id="PF24498"/>
    </source>
</evidence>
<dbReference type="InterPro" id="IPR055437">
    <property type="entry name" value="TMEM131L_Ig_5"/>
</dbReference>
<dbReference type="InterPro" id="IPR039877">
    <property type="entry name" value="TMEM131-like"/>
</dbReference>
<dbReference type="Pfam" id="PF12371">
    <property type="entry name" value="TMEM131_like_N"/>
    <property type="match status" value="1"/>
</dbReference>
<feature type="compositionally biased region" description="Low complexity" evidence="7">
    <location>
        <begin position="1307"/>
        <end position="1336"/>
    </location>
</feature>
<keyword evidence="3" id="KW-0812">Transmembrane</keyword>
<accession>A0A8J1MUF1</accession>
<feature type="domain" description="TMEM131L fourth Ig-like" evidence="11">
    <location>
        <begin position="613"/>
        <end position="736"/>
    </location>
</feature>
<evidence type="ECO:0000313" key="14">
    <source>
        <dbReference type="RefSeq" id="XP_041445377.1"/>
    </source>
</evidence>
<protein>
    <submittedName>
        <fullName evidence="14">Transmembrane protein 131-like isoform X1</fullName>
    </submittedName>
</protein>
<feature type="domain" description="Transmembrane protein 131-like second Ig-like" evidence="9">
    <location>
        <begin position="196"/>
        <end position="348"/>
    </location>
</feature>
<dbReference type="PANTHER" id="PTHR22050">
    <property type="entry name" value="RW1 PROTEIN HOMOLOG"/>
    <property type="match status" value="1"/>
</dbReference>
<evidence type="ECO:0000256" key="6">
    <source>
        <dbReference type="ARBA" id="ARBA00023136"/>
    </source>
</evidence>
<evidence type="ECO:0000256" key="1">
    <source>
        <dbReference type="ARBA" id="ARBA00004479"/>
    </source>
</evidence>
<feature type="domain" description="TMEM131L fifth Ig-like" evidence="12">
    <location>
        <begin position="786"/>
        <end position="849"/>
    </location>
</feature>
<feature type="domain" description="TMEM131L third Ig-like" evidence="10">
    <location>
        <begin position="388"/>
        <end position="487"/>
    </location>
</feature>
<evidence type="ECO:0000256" key="3">
    <source>
        <dbReference type="ARBA" id="ARBA00022692"/>
    </source>
</evidence>